<feature type="compositionally biased region" description="Low complexity" evidence="1">
    <location>
        <begin position="249"/>
        <end position="288"/>
    </location>
</feature>
<feature type="transmembrane region" description="Helical" evidence="2">
    <location>
        <begin position="119"/>
        <end position="139"/>
    </location>
</feature>
<keyword evidence="4" id="KW-1185">Reference proteome</keyword>
<dbReference type="OrthoDB" id="10266696at2759"/>
<proteinExistence type="predicted"/>
<dbReference type="PANTHER" id="PTHR45705">
    <property type="entry name" value="FI20236P1"/>
    <property type="match status" value="1"/>
</dbReference>
<feature type="non-terminal residue" evidence="3">
    <location>
        <position position="1"/>
    </location>
</feature>
<evidence type="ECO:0000313" key="3">
    <source>
        <dbReference type="EMBL" id="KAJ2927652.1"/>
    </source>
</evidence>
<evidence type="ECO:0000313" key="4">
    <source>
        <dbReference type="Proteomes" id="UP001140091"/>
    </source>
</evidence>
<dbReference type="EMBL" id="JANBPK010000970">
    <property type="protein sequence ID" value="KAJ2927652.1"/>
    <property type="molecule type" value="Genomic_DNA"/>
</dbReference>
<evidence type="ECO:0000256" key="1">
    <source>
        <dbReference type="SAM" id="MobiDB-lite"/>
    </source>
</evidence>
<evidence type="ECO:0000256" key="2">
    <source>
        <dbReference type="SAM" id="Phobius"/>
    </source>
</evidence>
<gene>
    <name evidence="3" type="ORF">H1R20_g9443</name>
</gene>
<feature type="region of interest" description="Disordered" evidence="1">
    <location>
        <begin position="199"/>
        <end position="221"/>
    </location>
</feature>
<feature type="compositionally biased region" description="Polar residues" evidence="1">
    <location>
        <begin position="308"/>
        <end position="325"/>
    </location>
</feature>
<organism evidence="3 4">
    <name type="scientific">Candolleomyces eurysporus</name>
    <dbReference type="NCBI Taxonomy" id="2828524"/>
    <lineage>
        <taxon>Eukaryota</taxon>
        <taxon>Fungi</taxon>
        <taxon>Dikarya</taxon>
        <taxon>Basidiomycota</taxon>
        <taxon>Agaricomycotina</taxon>
        <taxon>Agaricomycetes</taxon>
        <taxon>Agaricomycetidae</taxon>
        <taxon>Agaricales</taxon>
        <taxon>Agaricineae</taxon>
        <taxon>Psathyrellaceae</taxon>
        <taxon>Candolleomyces</taxon>
    </lineage>
</organism>
<protein>
    <submittedName>
        <fullName evidence="3">Uncharacterized protein</fullName>
    </submittedName>
</protein>
<feature type="region of interest" description="Disordered" evidence="1">
    <location>
        <begin position="589"/>
        <end position="612"/>
    </location>
</feature>
<feature type="transmembrane region" description="Helical" evidence="2">
    <location>
        <begin position="159"/>
        <end position="184"/>
    </location>
</feature>
<dbReference type="InterPro" id="IPR038508">
    <property type="entry name" value="ArfGAP_dom_sf"/>
</dbReference>
<comment type="caution">
    <text evidence="3">The sequence shown here is derived from an EMBL/GenBank/DDBJ whole genome shotgun (WGS) entry which is preliminary data.</text>
</comment>
<sequence>MIIKSEQTIAQETLPAVEEKAEDIFQDGAAWGIDEENEEGIYISKEGVNAQEPAPNDPPLVPLPIPATRDSDSDQMELLESLQSAYSSFESQYLGPFIRSSCEYANIAPRTAEFVETPLAISIAFSLACFCGAVILLSLTSLTSLLKTFMYHVFIQGIFFYWKVLGTLLISVVLFFLTCSTLIAGKLTMRNMGNVKSNGIYNPNELRNPPPPNLEDGERDSEMEQYIRAKYEYRKYIDRNALVASKLGPSRTATSTTPRSASSPLTSNARSSTLPSSSTATSSKTTSSPLANSQTVSQSKPVVPASKPNVQTRSASQPVAHQNLPQAKPASQGGVWDDLIQLQDQPASSTLPLQYQQQSAASLSMGLTGAPTGLTQGPLLTGSLVTTPPVGLGINPFQQLQFQQQPATTPSFAPSASSFTPSLPFNQNLQASAPSYGQQLFMNQTGLATGAPQASQFFQPQPQSASLPLQAPTPQGFLTPSPSQGIMSAPVTQTQFMTPSPSQQFLSHSPQPQFQAQATGVPQQQMFMTPSPQPVMGMGGGAQSYSPGPGMMMGQFGGMATQQTQLQLQQQQQQQQGQFLQGLPDQMLSPANFQAAGGMSRNPFAPQHRGTF</sequence>
<feature type="compositionally biased region" description="Polar residues" evidence="1">
    <location>
        <begin position="289"/>
        <end position="300"/>
    </location>
</feature>
<reference evidence="3" key="1">
    <citation type="submission" date="2022-06" db="EMBL/GenBank/DDBJ databases">
        <title>Genome Sequence of Candolleomyces eurysporus.</title>
        <authorList>
            <person name="Buettner E."/>
        </authorList>
    </citation>
    <scope>NUCLEOTIDE SEQUENCE</scope>
    <source>
        <strain evidence="3">VTCC 930004</strain>
    </source>
</reference>
<keyword evidence="2" id="KW-1133">Transmembrane helix</keyword>
<keyword evidence="2" id="KW-0472">Membrane</keyword>
<dbReference type="GO" id="GO:0005737">
    <property type="term" value="C:cytoplasm"/>
    <property type="evidence" value="ECO:0007669"/>
    <property type="project" value="TreeGrafter"/>
</dbReference>
<keyword evidence="2" id="KW-0812">Transmembrane</keyword>
<dbReference type="AlphaFoldDB" id="A0A9W8MF91"/>
<dbReference type="GO" id="GO:0005096">
    <property type="term" value="F:GTPase activator activity"/>
    <property type="evidence" value="ECO:0007669"/>
    <property type="project" value="TreeGrafter"/>
</dbReference>
<accession>A0A9W8MF91</accession>
<name>A0A9W8MF91_9AGAR</name>
<dbReference type="InterPro" id="IPR051718">
    <property type="entry name" value="ARF_GTPase-activating"/>
</dbReference>
<dbReference type="PANTHER" id="PTHR45705:SF1">
    <property type="entry name" value="FI20236P1"/>
    <property type="match status" value="1"/>
</dbReference>
<dbReference type="Gene3D" id="1.10.220.150">
    <property type="entry name" value="Arf GTPase activating protein"/>
    <property type="match status" value="1"/>
</dbReference>
<feature type="region of interest" description="Disordered" evidence="1">
    <location>
        <begin position="248"/>
        <end position="332"/>
    </location>
</feature>
<dbReference type="Proteomes" id="UP001140091">
    <property type="component" value="Unassembled WGS sequence"/>
</dbReference>